<evidence type="ECO:0000259" key="5">
    <source>
        <dbReference type="PROSITE" id="PS50507"/>
    </source>
</evidence>
<dbReference type="InterPro" id="IPR043128">
    <property type="entry name" value="Rev_trsase/Diguanyl_cyclase"/>
</dbReference>
<dbReference type="GO" id="GO:0003723">
    <property type="term" value="F:RNA binding"/>
    <property type="evidence" value="ECO:0007669"/>
    <property type="project" value="InterPro"/>
</dbReference>
<dbReference type="EMBL" id="LC740468">
    <property type="protein sequence ID" value="BDU47024.1"/>
    <property type="molecule type" value="Genomic_RNA"/>
</dbReference>
<evidence type="ECO:0000313" key="6">
    <source>
        <dbReference type="EMBL" id="BDU47024.1"/>
    </source>
</evidence>
<keyword evidence="4 6" id="KW-0696">RNA-directed RNA polymerase</keyword>
<sequence length="501" mass="58323">MAPLHRTSDFSSGRPLCNRTVSYFPPIKESTGMFYYPPGPITTLAAYKNRHSPVILEEYEPDAIAGLYVHLRKFVCHPHSWTREQYVDSFKDNPGKHRAYGIVLDKLKAYGKPVSMVTAFTKLEKLTTTKYKAPRLIQARHASFNIEYGKFIKPLEQFLTKYHHRRHNFGKGSYDEIARRVAKLSRKFTYYTEADHSTFDAHVTVEMLRLSHTFYMSCYKHNKDLIQLARQTIYNRCKTRDNDRYCVRGTRMSGDVDTSLGNCLINYALLKNLLVVLRINGDVIVNGDDSIIFSDQPLPIEMCRLFLRKYNMETVFKPSVTNIHQVEFCKLKYIINADGNSTMMMDPNRLIKIFGMTHRDVPYNEYLCEILIANAAIHKANIIGLAFSNCIEILREDITIPDKLRAKLTSGNLKYIEYKIKRKIERNRSNIRLTCSNYITNNFVAWPYIDKFSSDLRLILKRIRFIMKLESYNLGKLNQQKILHHIITNHENRTIAIISAI</sequence>
<name>A0AA86JGR1_9VIRU</name>
<dbReference type="GO" id="GO:0000166">
    <property type="term" value="F:nucleotide binding"/>
    <property type="evidence" value="ECO:0007669"/>
    <property type="project" value="UniProtKB-KW"/>
</dbReference>
<dbReference type="GO" id="GO:0003968">
    <property type="term" value="F:RNA-directed RNA polymerase activity"/>
    <property type="evidence" value="ECO:0007669"/>
    <property type="project" value="UniProtKB-KW"/>
</dbReference>
<dbReference type="PROSITE" id="PS50507">
    <property type="entry name" value="RDRP_SSRNA_POS"/>
    <property type="match status" value="1"/>
</dbReference>
<keyword evidence="1 4" id="KW-0808">Transferase</keyword>
<dbReference type="GO" id="GO:0039694">
    <property type="term" value="P:viral RNA genome replication"/>
    <property type="evidence" value="ECO:0007669"/>
    <property type="project" value="InterPro"/>
</dbReference>
<dbReference type="Gene3D" id="3.30.70.270">
    <property type="match status" value="1"/>
</dbReference>
<comment type="catalytic activity">
    <reaction evidence="4">
        <text>RNA(n) + a ribonucleoside 5'-triphosphate = RNA(n+1) + diphosphate</text>
        <dbReference type="Rhea" id="RHEA:21248"/>
        <dbReference type="Rhea" id="RHEA-COMP:14527"/>
        <dbReference type="Rhea" id="RHEA-COMP:17342"/>
        <dbReference type="ChEBI" id="CHEBI:33019"/>
        <dbReference type="ChEBI" id="CHEBI:61557"/>
        <dbReference type="ChEBI" id="CHEBI:140395"/>
        <dbReference type="EC" id="2.7.7.48"/>
    </reaction>
</comment>
<dbReference type="InterPro" id="IPR007094">
    <property type="entry name" value="RNA-dir_pol_PSvirus"/>
</dbReference>
<keyword evidence="4" id="KW-0547">Nucleotide-binding</keyword>
<evidence type="ECO:0000256" key="4">
    <source>
        <dbReference type="RuleBase" id="RU363062"/>
    </source>
</evidence>
<organism evidence="6">
    <name type="scientific">Spodoptera litura male-killing virus</name>
    <dbReference type="NCBI Taxonomy" id="2996810"/>
    <lineage>
        <taxon>Viruses</taxon>
        <taxon>Riboviria</taxon>
    </lineage>
</organism>
<reference evidence="6" key="1">
    <citation type="submission" date="2022-11" db="EMBL/GenBank/DDBJ databases">
        <title>A novel segmented RNA virus that induces male killing in a noctuid moth.</title>
        <authorList>
            <person name="Nagamine K."/>
            <person name="Kanno Y."/>
            <person name="Sahara K."/>
            <person name="Fukushi M."/>
            <person name="Ishikawa Y."/>
            <person name="Terao M."/>
            <person name="Kageyama D."/>
            <person name="Shintani Y."/>
        </authorList>
    </citation>
    <scope>NUCLEOTIDE SEQUENCE</scope>
</reference>
<dbReference type="InterPro" id="IPR043502">
    <property type="entry name" value="DNA/RNA_pol_sf"/>
</dbReference>
<keyword evidence="3 4" id="KW-0693">Viral RNA replication</keyword>
<accession>A0AA86JGR1</accession>
<dbReference type="EC" id="2.7.7.48" evidence="4"/>
<evidence type="ECO:0000256" key="3">
    <source>
        <dbReference type="ARBA" id="ARBA00022953"/>
    </source>
</evidence>
<dbReference type="InterPro" id="IPR002166">
    <property type="entry name" value="RNA_pol_HCV"/>
</dbReference>
<feature type="domain" description="RdRp catalytic" evidence="5">
    <location>
        <begin position="189"/>
        <end position="302"/>
    </location>
</feature>
<dbReference type="SUPFAM" id="SSF56672">
    <property type="entry name" value="DNA/RNA polymerases"/>
    <property type="match status" value="1"/>
</dbReference>
<protein>
    <recommendedName>
        <fullName evidence="4">RNA-directed RNA polymerase</fullName>
        <ecNumber evidence="4">2.7.7.48</ecNumber>
    </recommendedName>
</protein>
<keyword evidence="2 4" id="KW-0548">Nucleotidyltransferase</keyword>
<proteinExistence type="predicted"/>
<evidence type="ECO:0000256" key="1">
    <source>
        <dbReference type="ARBA" id="ARBA00022679"/>
    </source>
</evidence>
<evidence type="ECO:0000256" key="2">
    <source>
        <dbReference type="ARBA" id="ARBA00022695"/>
    </source>
</evidence>
<dbReference type="Pfam" id="PF00998">
    <property type="entry name" value="RdRP_3"/>
    <property type="match status" value="1"/>
</dbReference>